<keyword evidence="3" id="KW-1185">Reference proteome</keyword>
<evidence type="ECO:0000256" key="1">
    <source>
        <dbReference type="SAM" id="MobiDB-lite"/>
    </source>
</evidence>
<evidence type="ECO:0000313" key="3">
    <source>
        <dbReference type="Proteomes" id="UP000653644"/>
    </source>
</evidence>
<accession>A0ABQ3DBB1</accession>
<evidence type="ECO:0000313" key="2">
    <source>
        <dbReference type="EMBL" id="GHA75248.1"/>
    </source>
</evidence>
<dbReference type="EMBL" id="BMVN01000103">
    <property type="protein sequence ID" value="GHA75248.1"/>
    <property type="molecule type" value="Genomic_DNA"/>
</dbReference>
<organism evidence="2 3">
    <name type="scientific">Streptomyces canarius</name>
    <dbReference type="NCBI Taxonomy" id="285453"/>
    <lineage>
        <taxon>Bacteria</taxon>
        <taxon>Bacillati</taxon>
        <taxon>Actinomycetota</taxon>
        <taxon>Actinomycetes</taxon>
        <taxon>Kitasatosporales</taxon>
        <taxon>Streptomycetaceae</taxon>
        <taxon>Streptomyces</taxon>
    </lineage>
</organism>
<comment type="caution">
    <text evidence="2">The sequence shown here is derived from an EMBL/GenBank/DDBJ whole genome shotgun (WGS) entry which is preliminary data.</text>
</comment>
<name>A0ABQ3DBB1_9ACTN</name>
<gene>
    <name evidence="2" type="ORF">GCM10010345_91950</name>
</gene>
<proteinExistence type="predicted"/>
<sequence length="105" mass="11359">MGSRHVGDLVVRLSPDLDAPRHIHLGGGALRQFGDETGLRGGADIDNAVHRRQWGTGGKEGHAWLRPHTQASRQGSGEVRDVLKPSPCGDIRHVTCLHGRDCNSQ</sequence>
<feature type="region of interest" description="Disordered" evidence="1">
    <location>
        <begin position="54"/>
        <end position="84"/>
    </location>
</feature>
<protein>
    <submittedName>
        <fullName evidence="2">Uncharacterized protein</fullName>
    </submittedName>
</protein>
<reference evidence="3" key="1">
    <citation type="journal article" date="2019" name="Int. J. Syst. Evol. Microbiol.">
        <title>The Global Catalogue of Microorganisms (GCM) 10K type strain sequencing project: providing services to taxonomists for standard genome sequencing and annotation.</title>
        <authorList>
            <consortium name="The Broad Institute Genomics Platform"/>
            <consortium name="The Broad Institute Genome Sequencing Center for Infectious Disease"/>
            <person name="Wu L."/>
            <person name="Ma J."/>
        </authorList>
    </citation>
    <scope>NUCLEOTIDE SEQUENCE [LARGE SCALE GENOMIC DNA]</scope>
    <source>
        <strain evidence="3">JCM 4733</strain>
    </source>
</reference>
<dbReference type="Proteomes" id="UP000653644">
    <property type="component" value="Unassembled WGS sequence"/>
</dbReference>